<proteinExistence type="predicted"/>
<name>A0A183C2H8_GLOPA</name>
<keyword evidence="1" id="KW-1185">Reference proteome</keyword>
<reference evidence="2" key="3">
    <citation type="submission" date="2016-06" db="UniProtKB">
        <authorList>
            <consortium name="WormBaseParasite"/>
        </authorList>
    </citation>
    <scope>IDENTIFICATION</scope>
</reference>
<dbReference type="Gene3D" id="1.10.510.10">
    <property type="entry name" value="Transferase(Phosphotransferase) domain 1"/>
    <property type="match status" value="1"/>
</dbReference>
<dbReference type="AlphaFoldDB" id="A0A183C2H8"/>
<sequence>MEQIQEKLVKPQRMHLIELFDTGNTLRYNENIMIMELVPIKEIHQVAIHISTKFDIWSLGMIIIEIHIDRLRFKQGKDSLNEQNREVFLRELGNLYLGFERNQLWLKFQKTALLVTNLLHNQRALRLTAQGILNYLDDSCNLEELMPIKNAKDLRIFNTLNFGDFKRMVVQKMRVNRLNVWKSDHREMKSEYAQMSASLKAIIGAQQQHIESMDAQRQLFEICEKE</sequence>
<dbReference type="SUPFAM" id="SSF56112">
    <property type="entry name" value="Protein kinase-like (PK-like)"/>
    <property type="match status" value="1"/>
</dbReference>
<reference evidence="1" key="2">
    <citation type="submission" date="2014-05" db="EMBL/GenBank/DDBJ databases">
        <title>The genome and life-stage specific transcriptomes of Globodera pallida elucidate key aspects of plant parasitism by a cyst nematode.</title>
        <authorList>
            <person name="Cotton J.A."/>
            <person name="Lilley C.J."/>
            <person name="Jones L.M."/>
            <person name="Kikuchi T."/>
            <person name="Reid A.J."/>
            <person name="Thorpe P."/>
            <person name="Tsai I.J."/>
            <person name="Beasley H."/>
            <person name="Blok V."/>
            <person name="Cock P.J.A."/>
            <person name="Van den Akker S.E."/>
            <person name="Holroyd N."/>
            <person name="Hunt M."/>
            <person name="Mantelin S."/>
            <person name="Naghra H."/>
            <person name="Pain A."/>
            <person name="Palomares-Rius J.E."/>
            <person name="Zarowiecki M."/>
            <person name="Berriman M."/>
            <person name="Jones J.T."/>
            <person name="Urwin P.E."/>
        </authorList>
    </citation>
    <scope>NUCLEOTIDE SEQUENCE [LARGE SCALE GENOMIC DNA]</scope>
    <source>
        <strain evidence="1">Lindley</strain>
    </source>
</reference>
<protein>
    <submittedName>
        <fullName evidence="2">Protein kinase domain-containing protein</fullName>
    </submittedName>
</protein>
<accession>A0A183C2H8</accession>
<reference evidence="1" key="1">
    <citation type="submission" date="2013-12" db="EMBL/GenBank/DDBJ databases">
        <authorList>
            <person name="Aslett M."/>
        </authorList>
    </citation>
    <scope>NUCLEOTIDE SEQUENCE [LARGE SCALE GENOMIC DNA]</scope>
    <source>
        <strain evidence="1">Lindley</strain>
    </source>
</reference>
<dbReference type="WBParaSite" id="GPLIN_000707200">
    <property type="protein sequence ID" value="GPLIN_000707200"/>
    <property type="gene ID" value="GPLIN_000707200"/>
</dbReference>
<evidence type="ECO:0000313" key="2">
    <source>
        <dbReference type="WBParaSite" id="GPLIN_000707200"/>
    </source>
</evidence>
<dbReference type="Proteomes" id="UP000050741">
    <property type="component" value="Unassembled WGS sequence"/>
</dbReference>
<evidence type="ECO:0000313" key="1">
    <source>
        <dbReference type="Proteomes" id="UP000050741"/>
    </source>
</evidence>
<organism evidence="1 2">
    <name type="scientific">Globodera pallida</name>
    <name type="common">Potato cyst nematode worm</name>
    <name type="synonym">Heterodera pallida</name>
    <dbReference type="NCBI Taxonomy" id="36090"/>
    <lineage>
        <taxon>Eukaryota</taxon>
        <taxon>Metazoa</taxon>
        <taxon>Ecdysozoa</taxon>
        <taxon>Nematoda</taxon>
        <taxon>Chromadorea</taxon>
        <taxon>Rhabditida</taxon>
        <taxon>Tylenchina</taxon>
        <taxon>Tylenchomorpha</taxon>
        <taxon>Tylenchoidea</taxon>
        <taxon>Heteroderidae</taxon>
        <taxon>Heteroderinae</taxon>
        <taxon>Globodera</taxon>
    </lineage>
</organism>
<dbReference type="InterPro" id="IPR011009">
    <property type="entry name" value="Kinase-like_dom_sf"/>
</dbReference>